<dbReference type="InterPro" id="IPR015927">
    <property type="entry name" value="Peptidase_S24_S26A/B/C"/>
</dbReference>
<evidence type="ECO:0000256" key="3">
    <source>
        <dbReference type="SAM" id="Phobius"/>
    </source>
</evidence>
<dbReference type="GO" id="GO:0016020">
    <property type="term" value="C:membrane"/>
    <property type="evidence" value="ECO:0007669"/>
    <property type="project" value="InterPro"/>
</dbReference>
<keyword evidence="1" id="KW-0645">Protease</keyword>
<evidence type="ECO:0000256" key="2">
    <source>
        <dbReference type="ARBA" id="ARBA00022801"/>
    </source>
</evidence>
<dbReference type="PROSITE" id="PS00501">
    <property type="entry name" value="SPASE_I_1"/>
    <property type="match status" value="1"/>
</dbReference>
<feature type="transmembrane region" description="Helical" evidence="3">
    <location>
        <begin position="9"/>
        <end position="27"/>
    </location>
</feature>
<dbReference type="SUPFAM" id="SSF51306">
    <property type="entry name" value="LexA/Signal peptidase"/>
    <property type="match status" value="1"/>
</dbReference>
<keyword evidence="3" id="KW-0812">Transmembrane</keyword>
<dbReference type="Proteomes" id="UP000199506">
    <property type="component" value="Unassembled WGS sequence"/>
</dbReference>
<evidence type="ECO:0000256" key="1">
    <source>
        <dbReference type="ARBA" id="ARBA00022670"/>
    </source>
</evidence>
<feature type="domain" description="Peptidase S24/S26A/S26B/S26C" evidence="4">
    <location>
        <begin position="80"/>
        <end position="179"/>
    </location>
</feature>
<dbReference type="CDD" id="cd06462">
    <property type="entry name" value="Peptidase_S24_S26"/>
    <property type="match status" value="1"/>
</dbReference>
<proteinExistence type="predicted"/>
<dbReference type="Pfam" id="PF00717">
    <property type="entry name" value="Peptidase_S24"/>
    <property type="match status" value="1"/>
</dbReference>
<dbReference type="GO" id="GO:0006508">
    <property type="term" value="P:proteolysis"/>
    <property type="evidence" value="ECO:0007669"/>
    <property type="project" value="UniProtKB-KW"/>
</dbReference>
<evidence type="ECO:0000313" key="5">
    <source>
        <dbReference type="EMBL" id="SEK45369.1"/>
    </source>
</evidence>
<accession>A0A1H7H500</accession>
<dbReference type="InterPro" id="IPR036286">
    <property type="entry name" value="LexA/Signal_pep-like_sf"/>
</dbReference>
<dbReference type="AlphaFoldDB" id="A0A1H7H500"/>
<gene>
    <name evidence="5" type="ORF">SAMN05216439_0973</name>
</gene>
<reference evidence="5 6" key="1">
    <citation type="submission" date="2016-10" db="EMBL/GenBank/DDBJ databases">
        <authorList>
            <person name="de Groot N.N."/>
        </authorList>
    </citation>
    <scope>NUCLEOTIDE SEQUENCE [LARGE SCALE GENOMIC DNA]</scope>
    <source>
        <strain evidence="5 6">DSM 11978</strain>
    </source>
</reference>
<evidence type="ECO:0000313" key="6">
    <source>
        <dbReference type="Proteomes" id="UP000199506"/>
    </source>
</evidence>
<dbReference type="InterPro" id="IPR019756">
    <property type="entry name" value="Pept_S26A_signal_pept_1_Ser-AS"/>
</dbReference>
<dbReference type="EMBL" id="FOAK01000002">
    <property type="protein sequence ID" value="SEK45369.1"/>
    <property type="molecule type" value="Genomic_DNA"/>
</dbReference>
<dbReference type="Gene3D" id="2.10.109.10">
    <property type="entry name" value="Umud Fragment, subunit A"/>
    <property type="match status" value="1"/>
</dbReference>
<organism evidence="5 6">
    <name type="scientific">Methanobrevibacter gottschalkii</name>
    <dbReference type="NCBI Taxonomy" id="190974"/>
    <lineage>
        <taxon>Archaea</taxon>
        <taxon>Methanobacteriati</taxon>
        <taxon>Methanobacteriota</taxon>
        <taxon>Methanomada group</taxon>
        <taxon>Methanobacteria</taxon>
        <taxon>Methanobacteriales</taxon>
        <taxon>Methanobacteriaceae</taxon>
        <taxon>Methanobrevibacter</taxon>
    </lineage>
</organism>
<sequence length="203" mass="22667">MIQMAKKNILALIILILIIIIFGMNLFNNTVNIYLDGENVSVETQTFEDIDSNSLNKDICSYTLNVMNNTTSDVETLKNGVEKLCYQHGLEDAEINIDSSLGHDQIPIIVHVDGTSMLPTLQNGQTVLVNKTHDFEVGDIVVAESKEYGGIIKRVEKIDENKVHLISDNKNISYEYIDGALYQIKGITTWVDISDVNGVVIDY</sequence>
<evidence type="ECO:0000259" key="4">
    <source>
        <dbReference type="Pfam" id="PF00717"/>
    </source>
</evidence>
<keyword evidence="2" id="KW-0378">Hydrolase</keyword>
<name>A0A1H7H500_9EURY</name>
<protein>
    <submittedName>
        <fullName evidence="5">Peptidase S24-like</fullName>
    </submittedName>
</protein>
<keyword evidence="3" id="KW-0472">Membrane</keyword>
<keyword evidence="3" id="KW-1133">Transmembrane helix</keyword>
<dbReference type="GO" id="GO:0004252">
    <property type="term" value="F:serine-type endopeptidase activity"/>
    <property type="evidence" value="ECO:0007669"/>
    <property type="project" value="InterPro"/>
</dbReference>